<dbReference type="PATRIC" id="fig|1457173.3.peg.1095"/>
<keyword evidence="1" id="KW-0812">Transmembrane</keyword>
<feature type="transmembrane region" description="Helical" evidence="1">
    <location>
        <begin position="149"/>
        <end position="168"/>
    </location>
</feature>
<dbReference type="NCBIfam" id="NF041043">
    <property type="entry name" value="BPSS1780_fam"/>
    <property type="match status" value="1"/>
</dbReference>
<feature type="transmembrane region" description="Helical" evidence="1">
    <location>
        <begin position="94"/>
        <end position="118"/>
    </location>
</feature>
<evidence type="ECO:0000313" key="3">
    <source>
        <dbReference type="Proteomes" id="UP000020766"/>
    </source>
</evidence>
<reference evidence="2 3" key="1">
    <citation type="submission" date="2014-01" db="EMBL/GenBank/DDBJ databases">
        <title>Interspecies Systems Biology Uncovers Metabolites Affecting C. elegans Gene Expression and Life History Traits.</title>
        <authorList>
            <person name="Watson E."/>
            <person name="Macneil L.T."/>
            <person name="Ritter A.D."/>
            <person name="Yilmaz L.S."/>
            <person name="Rosebrock A.P."/>
            <person name="Caudy A.A."/>
            <person name="Walhout A.J."/>
        </authorList>
    </citation>
    <scope>NUCLEOTIDE SEQUENCE [LARGE SCALE GENOMIC DNA]</scope>
    <source>
        <strain evidence="2 3">DA1877</strain>
    </source>
</reference>
<keyword evidence="1" id="KW-1133">Transmembrane helix</keyword>
<keyword evidence="1" id="KW-0472">Membrane</keyword>
<name>A0A014QC91_9BURK</name>
<dbReference type="InterPro" id="IPR047798">
    <property type="entry name" value="BPSS1780-like"/>
</dbReference>
<accession>A0A014QC91</accession>
<comment type="caution">
    <text evidence="2">The sequence shown here is derived from an EMBL/GenBank/DDBJ whole genome shotgun (WGS) entry which is preliminary data.</text>
</comment>
<feature type="transmembrane region" description="Helical" evidence="1">
    <location>
        <begin position="26"/>
        <end position="46"/>
    </location>
</feature>
<organism evidence="2 3">
    <name type="scientific">Comamonas aquatica DA1877</name>
    <dbReference type="NCBI Taxonomy" id="1457173"/>
    <lineage>
        <taxon>Bacteria</taxon>
        <taxon>Pseudomonadati</taxon>
        <taxon>Pseudomonadota</taxon>
        <taxon>Betaproteobacteria</taxon>
        <taxon>Burkholderiales</taxon>
        <taxon>Comamonadaceae</taxon>
        <taxon>Comamonas</taxon>
    </lineage>
</organism>
<keyword evidence="3" id="KW-1185">Reference proteome</keyword>
<gene>
    <name evidence="2" type="ORF">AX13_14065</name>
</gene>
<evidence type="ECO:0000256" key="1">
    <source>
        <dbReference type="SAM" id="Phobius"/>
    </source>
</evidence>
<feature type="transmembrane region" description="Helical" evidence="1">
    <location>
        <begin position="232"/>
        <end position="255"/>
    </location>
</feature>
<feature type="transmembrane region" description="Helical" evidence="1">
    <location>
        <begin position="52"/>
        <end position="73"/>
    </location>
</feature>
<dbReference type="EMBL" id="JBOK01000005">
    <property type="protein sequence ID" value="EXU80762.1"/>
    <property type="molecule type" value="Genomic_DNA"/>
</dbReference>
<dbReference type="STRING" id="225991.MA05_05260"/>
<dbReference type="AlphaFoldDB" id="A0A014QC91"/>
<feature type="transmembrane region" description="Helical" evidence="1">
    <location>
        <begin position="204"/>
        <end position="225"/>
    </location>
</feature>
<sequence length="280" mass="30485">MKLHIVPASTGLQWVKLGMQTFWRQPMALTALLFLSMAAVSLLGMLPVIGSYLALILMPTVFLVMMLGAAEASQDRIPRPSLILAPFRSGQSRIQALAILGLFYMLGILLIVSLTSLFDDGSLARLSLSNDPITPEVAEELVQQPGFQIALWSGFVLYNLLAMLMWHAPALVQWHGVSPVKAVFFSVVACVRNFRAFFMYALGWLGLAIAAGLVLSLVTLVLSLLLGSAVALAANILTIMLGMGLVTMFLTSAVFTFRDCFSPPDGERSLHVDDVTYDYK</sequence>
<dbReference type="Proteomes" id="UP000020766">
    <property type="component" value="Unassembled WGS sequence"/>
</dbReference>
<proteinExistence type="predicted"/>
<evidence type="ECO:0000313" key="2">
    <source>
        <dbReference type="EMBL" id="EXU80762.1"/>
    </source>
</evidence>
<dbReference type="RefSeq" id="WP_043380656.1">
    <property type="nucleotide sequence ID" value="NZ_JBOK01000005.1"/>
</dbReference>
<protein>
    <submittedName>
        <fullName evidence="2">Membrane protein</fullName>
    </submittedName>
</protein>